<dbReference type="PANTHER" id="PTHR18916:SF6">
    <property type="entry name" value="DYNACTIN SUBUNIT 1"/>
    <property type="match status" value="1"/>
</dbReference>
<keyword evidence="4" id="KW-0243">Dynein</keyword>
<dbReference type="AlphaFoldDB" id="A0AAV7YIC4"/>
<accession>A0AAV7YIC4</accession>
<evidence type="ECO:0000313" key="11">
    <source>
        <dbReference type="Proteomes" id="UP001146793"/>
    </source>
</evidence>
<feature type="compositionally biased region" description="Low complexity" evidence="8">
    <location>
        <begin position="130"/>
        <end position="140"/>
    </location>
</feature>
<evidence type="ECO:0000256" key="3">
    <source>
        <dbReference type="ARBA" id="ARBA00022701"/>
    </source>
</evidence>
<evidence type="ECO:0000256" key="8">
    <source>
        <dbReference type="SAM" id="MobiDB-lite"/>
    </source>
</evidence>
<gene>
    <name evidence="10" type="ORF">M0812_26905</name>
</gene>
<feature type="compositionally biased region" description="Basic residues" evidence="8">
    <location>
        <begin position="84"/>
        <end position="101"/>
    </location>
</feature>
<proteinExistence type="predicted"/>
<evidence type="ECO:0000256" key="5">
    <source>
        <dbReference type="ARBA" id="ARBA00023054"/>
    </source>
</evidence>
<evidence type="ECO:0000259" key="9">
    <source>
        <dbReference type="PROSITE" id="PS50245"/>
    </source>
</evidence>
<evidence type="ECO:0000256" key="1">
    <source>
        <dbReference type="ARBA" id="ARBA00004186"/>
    </source>
</evidence>
<protein>
    <submittedName>
        <fullName evidence="10">Dynactin subunit</fullName>
    </submittedName>
</protein>
<keyword evidence="2" id="KW-0963">Cytoplasm</keyword>
<comment type="caution">
    <text evidence="10">The sequence shown here is derived from an EMBL/GenBank/DDBJ whole genome shotgun (WGS) entry which is preliminary data.</text>
</comment>
<dbReference type="SMART" id="SM01052">
    <property type="entry name" value="CAP_GLY"/>
    <property type="match status" value="1"/>
</dbReference>
<dbReference type="InterPro" id="IPR036859">
    <property type="entry name" value="CAP-Gly_dom_sf"/>
</dbReference>
<dbReference type="PROSITE" id="PS50245">
    <property type="entry name" value="CAP_GLY_2"/>
    <property type="match status" value="1"/>
</dbReference>
<feature type="region of interest" description="Disordered" evidence="8">
    <location>
        <begin position="84"/>
        <end position="168"/>
    </location>
</feature>
<dbReference type="SUPFAM" id="SSF74924">
    <property type="entry name" value="Cap-Gly domain"/>
    <property type="match status" value="1"/>
</dbReference>
<keyword evidence="6" id="KW-0206">Cytoskeleton</keyword>
<comment type="subcellular location">
    <subcellularLocation>
        <location evidence="1">Cytoplasm</location>
        <location evidence="1">Cytoskeleton</location>
        <location evidence="1">Spindle</location>
    </subcellularLocation>
</comment>
<organism evidence="10 11">
    <name type="scientific">Anaeramoeba flamelloides</name>
    <dbReference type="NCBI Taxonomy" id="1746091"/>
    <lineage>
        <taxon>Eukaryota</taxon>
        <taxon>Metamonada</taxon>
        <taxon>Anaeramoebidae</taxon>
        <taxon>Anaeramoeba</taxon>
    </lineage>
</organism>
<evidence type="ECO:0000256" key="4">
    <source>
        <dbReference type="ARBA" id="ARBA00023017"/>
    </source>
</evidence>
<dbReference type="Gene3D" id="2.30.30.190">
    <property type="entry name" value="CAP Gly-rich-like domain"/>
    <property type="match status" value="1"/>
</dbReference>
<reference evidence="10" key="1">
    <citation type="submission" date="2022-08" db="EMBL/GenBank/DDBJ databases">
        <title>Novel sulphate-reducing endosymbionts in the free-living metamonad Anaeramoeba.</title>
        <authorList>
            <person name="Jerlstrom-Hultqvist J."/>
            <person name="Cepicka I."/>
            <person name="Gallot-Lavallee L."/>
            <person name="Salas-Leiva D."/>
            <person name="Curtis B.A."/>
            <person name="Zahonova K."/>
            <person name="Pipaliya S."/>
            <person name="Dacks J."/>
            <person name="Roger A.J."/>
        </authorList>
    </citation>
    <scope>NUCLEOTIDE SEQUENCE</scope>
    <source>
        <strain evidence="10">Busselton2</strain>
    </source>
</reference>
<dbReference type="InterPro" id="IPR000938">
    <property type="entry name" value="CAP-Gly_domain"/>
</dbReference>
<keyword evidence="3" id="KW-0493">Microtubule</keyword>
<evidence type="ECO:0000256" key="6">
    <source>
        <dbReference type="ARBA" id="ARBA00023212"/>
    </source>
</evidence>
<feature type="coiled-coil region" evidence="7">
    <location>
        <begin position="171"/>
        <end position="276"/>
    </location>
</feature>
<dbReference type="PANTHER" id="PTHR18916">
    <property type="entry name" value="DYNACTIN 1-RELATED MICROTUBULE-BINDING"/>
    <property type="match status" value="1"/>
</dbReference>
<dbReference type="GO" id="GO:0005819">
    <property type="term" value="C:spindle"/>
    <property type="evidence" value="ECO:0007669"/>
    <property type="project" value="UniProtKB-SubCell"/>
</dbReference>
<dbReference type="Pfam" id="PF01302">
    <property type="entry name" value="CAP_GLY"/>
    <property type="match status" value="1"/>
</dbReference>
<keyword evidence="5 7" id="KW-0175">Coiled coil</keyword>
<evidence type="ECO:0000313" key="10">
    <source>
        <dbReference type="EMBL" id="KAJ3427323.1"/>
    </source>
</evidence>
<evidence type="ECO:0000256" key="2">
    <source>
        <dbReference type="ARBA" id="ARBA00022490"/>
    </source>
</evidence>
<sequence>MSITTITIGDRAIDSRSNPGTIKFIGKTRFDSGIWVGIELDQPVGKNNGTIEGVTYFKCGDKCGVFVRKPALLRRLNSPLGKRALKATHLGNKKFSPKKPIRGSTASPSSSPKKSSPKPKPKPKTKPKTKTSPSTGTSLTKTKKRRKKPIEIGNKNRIKKIGSPNRNGVDTKLFEQRLTELKQNKIKAKKELALVKEKLLKVQNEHQNVKSIEKQNTDEQIKILKEKLQLEKKKREEMQKRRDKHALEELKSRKHLQSAKKKILTSELNLENKSEQLYILIDEILDSGPQKENWNKLKLLYTIVTIRGIKNLHSQMEDKISFVKELIEKSEKSLN</sequence>
<dbReference type="GO" id="GO:0030286">
    <property type="term" value="C:dynein complex"/>
    <property type="evidence" value="ECO:0007669"/>
    <property type="project" value="UniProtKB-KW"/>
</dbReference>
<dbReference type="GO" id="GO:0005874">
    <property type="term" value="C:microtubule"/>
    <property type="evidence" value="ECO:0007669"/>
    <property type="project" value="UniProtKB-KW"/>
</dbReference>
<name>A0AAV7YIC4_9EUKA</name>
<feature type="compositionally biased region" description="Basic residues" evidence="8">
    <location>
        <begin position="115"/>
        <end position="129"/>
    </location>
</feature>
<feature type="domain" description="CAP-Gly" evidence="9">
    <location>
        <begin position="26"/>
        <end position="68"/>
    </location>
</feature>
<dbReference type="PROSITE" id="PS00845">
    <property type="entry name" value="CAP_GLY_1"/>
    <property type="match status" value="1"/>
</dbReference>
<dbReference type="EMBL" id="JANTQA010000063">
    <property type="protein sequence ID" value="KAJ3427323.1"/>
    <property type="molecule type" value="Genomic_DNA"/>
</dbReference>
<dbReference type="Proteomes" id="UP001146793">
    <property type="component" value="Unassembled WGS sequence"/>
</dbReference>
<evidence type="ECO:0000256" key="7">
    <source>
        <dbReference type="SAM" id="Coils"/>
    </source>
</evidence>